<dbReference type="EMBL" id="NPZB01000001">
    <property type="protein sequence ID" value="PNS09717.1"/>
    <property type="molecule type" value="Genomic_DNA"/>
</dbReference>
<proteinExistence type="predicted"/>
<evidence type="ECO:0000313" key="4">
    <source>
        <dbReference type="Proteomes" id="UP000236220"/>
    </source>
</evidence>
<keyword evidence="4" id="KW-1185">Reference proteome</keyword>
<sequence>MSMKPVRDSITALAFAGTLALPAFAGTDTPKTVAALLLDRLDAGQYDQAETLFDANMQLHVPADKLKSVWQSLPPAGERGTPRQFQQNDKQVVQQTLHRGTTSWTVAVAVDAQGKVSGFFVQPLAQAAPPPAIPADANYSERDITVGAPGHPLGGTLAMPKGNGPFPAVVLVHGSGPQDREETIGPNHVFTDIARGLAAQGIAILRYDKRTQARPGDFASGDITIDGETTDDAVAAIKTLSTTPGIDPKRIFVFGHSLGAMLAPRIAQRAGHVAGVIQLSGPARKLIDIIPYQQRYMAKLEGKQDDPQTQAAIAGVERDIAAIRGNAKPDDQVMGLRASYWRSVDAIDPLADSKAVKLPMLLLHGDRDFQVPMEDWHTWQRAIAGDARFTLKLYPTLNHMGIAGTGTPSTAEYANPGHVDAQLINDVADWIKAH</sequence>
<evidence type="ECO:0000256" key="1">
    <source>
        <dbReference type="SAM" id="SignalP"/>
    </source>
</evidence>
<name>A0A2K1Q439_9GAMM</name>
<protein>
    <submittedName>
        <fullName evidence="3">Alpha/beta hydrolase family</fullName>
    </submittedName>
</protein>
<gene>
    <name evidence="3" type="ORF">Lysil_1346</name>
</gene>
<keyword evidence="1" id="KW-0732">Signal</keyword>
<feature type="signal peptide" evidence="1">
    <location>
        <begin position="1"/>
        <end position="25"/>
    </location>
</feature>
<feature type="domain" description="Serine aminopeptidase S33" evidence="2">
    <location>
        <begin position="189"/>
        <end position="400"/>
    </location>
</feature>
<dbReference type="InterPro" id="IPR022742">
    <property type="entry name" value="Hydrolase_4"/>
</dbReference>
<dbReference type="InterPro" id="IPR053145">
    <property type="entry name" value="AB_hydrolase_Est10"/>
</dbReference>
<dbReference type="Gene3D" id="3.40.50.1820">
    <property type="entry name" value="alpha/beta hydrolase"/>
    <property type="match status" value="1"/>
</dbReference>
<dbReference type="PANTHER" id="PTHR43265">
    <property type="entry name" value="ESTERASE ESTD"/>
    <property type="match status" value="1"/>
</dbReference>
<reference evidence="3" key="1">
    <citation type="submission" date="2017-08" db="EMBL/GenBank/DDBJ databases">
        <title>Lysobacter sylvestris genome.</title>
        <authorList>
            <person name="Zhang D.-C."/>
            <person name="Albuquerque L."/>
            <person name="Franca L."/>
            <person name="Froufe H.J.C."/>
            <person name="Barroso C."/>
            <person name="Egas C."/>
            <person name="Da Costa M."/>
            <person name="Margesin R."/>
        </authorList>
    </citation>
    <scope>NUCLEOTIDE SEQUENCE [LARGE SCALE GENOMIC DNA]</scope>
    <source>
        <strain evidence="3">AM20-91</strain>
    </source>
</reference>
<dbReference type="Proteomes" id="UP000236220">
    <property type="component" value="Unassembled WGS sequence"/>
</dbReference>
<organism evidence="3 4">
    <name type="scientific">Solilutibacter silvestris</name>
    <dbReference type="NCBI Taxonomy" id="1645665"/>
    <lineage>
        <taxon>Bacteria</taxon>
        <taxon>Pseudomonadati</taxon>
        <taxon>Pseudomonadota</taxon>
        <taxon>Gammaproteobacteria</taxon>
        <taxon>Lysobacterales</taxon>
        <taxon>Lysobacteraceae</taxon>
        <taxon>Solilutibacter</taxon>
    </lineage>
</organism>
<evidence type="ECO:0000313" key="3">
    <source>
        <dbReference type="EMBL" id="PNS09717.1"/>
    </source>
</evidence>
<dbReference type="AlphaFoldDB" id="A0A2K1Q439"/>
<keyword evidence="3" id="KW-0378">Hydrolase</keyword>
<dbReference type="Pfam" id="PF12146">
    <property type="entry name" value="Hydrolase_4"/>
    <property type="match status" value="1"/>
</dbReference>
<dbReference type="Gene3D" id="3.10.450.590">
    <property type="match status" value="1"/>
</dbReference>
<feature type="chain" id="PRO_5014451656" evidence="1">
    <location>
        <begin position="26"/>
        <end position="434"/>
    </location>
</feature>
<comment type="caution">
    <text evidence="3">The sequence shown here is derived from an EMBL/GenBank/DDBJ whole genome shotgun (WGS) entry which is preliminary data.</text>
</comment>
<accession>A0A2K1Q439</accession>
<dbReference type="InterPro" id="IPR029058">
    <property type="entry name" value="AB_hydrolase_fold"/>
</dbReference>
<dbReference type="SUPFAM" id="SSF53474">
    <property type="entry name" value="alpha/beta-Hydrolases"/>
    <property type="match status" value="1"/>
</dbReference>
<dbReference type="PANTHER" id="PTHR43265:SF1">
    <property type="entry name" value="ESTERASE ESTD"/>
    <property type="match status" value="1"/>
</dbReference>
<evidence type="ECO:0000259" key="2">
    <source>
        <dbReference type="Pfam" id="PF12146"/>
    </source>
</evidence>
<dbReference type="GO" id="GO:0052689">
    <property type="term" value="F:carboxylic ester hydrolase activity"/>
    <property type="evidence" value="ECO:0007669"/>
    <property type="project" value="TreeGrafter"/>
</dbReference>